<keyword evidence="2" id="KW-0547">Nucleotide-binding</keyword>
<accession>A0A0A2WVF0</accession>
<sequence>MMGDSILFFQEVSKAYGSVQALEGVSLTLAPGEKVALLGPNGSGKTTLVHLSLGLLRPDRGRVELFGESPKSLRARRRLGVMLQSAAIPPTLRVREAVELFRSYYPDPLPLAETLHLAGLEGLEDRWYGRLSGGQQRRVQFALAICGNPELLVLDEPTVGLDPDYRRAFWKSLYEWAQGKTLFFTTHYLDEADRWAGRVVVLHKGRVRADGPVKWVKSQLGGKVIRFRSRIGPKAFEGLPGVLQASAVGDYVELATERPESVIPQILAVDPNLSDLEVREPALEEVFHELIREQA</sequence>
<keyword evidence="3" id="KW-0067">ATP-binding</keyword>
<dbReference type="SMART" id="SM00382">
    <property type="entry name" value="AAA"/>
    <property type="match status" value="1"/>
</dbReference>
<dbReference type="OrthoDB" id="29975at2"/>
<dbReference type="SUPFAM" id="SSF52540">
    <property type="entry name" value="P-loop containing nucleoside triphosphate hydrolases"/>
    <property type="match status" value="1"/>
</dbReference>
<dbReference type="Proteomes" id="UP000030364">
    <property type="component" value="Unassembled WGS sequence"/>
</dbReference>
<dbReference type="EMBL" id="JPSL02000039">
    <property type="protein sequence ID" value="KGQ22747.1"/>
    <property type="molecule type" value="Genomic_DNA"/>
</dbReference>
<dbReference type="PANTHER" id="PTHR42711">
    <property type="entry name" value="ABC TRANSPORTER ATP-BINDING PROTEIN"/>
    <property type="match status" value="1"/>
</dbReference>
<dbReference type="Pfam" id="PF00005">
    <property type="entry name" value="ABC_tran"/>
    <property type="match status" value="1"/>
</dbReference>
<evidence type="ECO:0000313" key="5">
    <source>
        <dbReference type="EMBL" id="KGQ22747.1"/>
    </source>
</evidence>
<dbReference type="GO" id="GO:0005524">
    <property type="term" value="F:ATP binding"/>
    <property type="evidence" value="ECO:0007669"/>
    <property type="project" value="UniProtKB-KW"/>
</dbReference>
<dbReference type="PROSITE" id="PS50893">
    <property type="entry name" value="ABC_TRANSPORTER_2"/>
    <property type="match status" value="1"/>
</dbReference>
<dbReference type="InterPro" id="IPR027417">
    <property type="entry name" value="P-loop_NTPase"/>
</dbReference>
<dbReference type="InterPro" id="IPR003593">
    <property type="entry name" value="AAA+_ATPase"/>
</dbReference>
<evidence type="ECO:0000259" key="4">
    <source>
        <dbReference type="PROSITE" id="PS50893"/>
    </source>
</evidence>
<dbReference type="PROSITE" id="PS00211">
    <property type="entry name" value="ABC_TRANSPORTER_1"/>
    <property type="match status" value="1"/>
</dbReference>
<evidence type="ECO:0000256" key="1">
    <source>
        <dbReference type="ARBA" id="ARBA00022448"/>
    </source>
</evidence>
<evidence type="ECO:0000313" key="6">
    <source>
        <dbReference type="Proteomes" id="UP000030364"/>
    </source>
</evidence>
<dbReference type="CDD" id="cd03230">
    <property type="entry name" value="ABC_DR_subfamily_A"/>
    <property type="match status" value="1"/>
</dbReference>
<dbReference type="Gene3D" id="3.40.50.300">
    <property type="entry name" value="P-loop containing nucleotide triphosphate hydrolases"/>
    <property type="match status" value="1"/>
</dbReference>
<dbReference type="GO" id="GO:0016887">
    <property type="term" value="F:ATP hydrolysis activity"/>
    <property type="evidence" value="ECO:0007669"/>
    <property type="project" value="InterPro"/>
</dbReference>
<dbReference type="STRING" id="276.THFILI_06935"/>
<reference evidence="5 6" key="1">
    <citation type="journal article" date="2015" name="Genome Announc.">
        <title>Draft Genome Sequence of the Thermophile Thermus filiformis ATCC 43280, Producer of Carotenoid-(Di)glucoside-Branched Fatty Acid (Di)esters and Source of Hyperthermostable Enzymes of Biotechnological Interest.</title>
        <authorList>
            <person name="Mandelli F."/>
            <person name="Oliveira Ramires B."/>
            <person name="Couger M.B."/>
            <person name="Paixao D.A."/>
            <person name="Camilo C.M."/>
            <person name="Polikarpov I."/>
            <person name="Prade R."/>
            <person name="Riano-Pachon D.M."/>
            <person name="Squina F.M."/>
        </authorList>
    </citation>
    <scope>NUCLEOTIDE SEQUENCE [LARGE SCALE GENOMIC DNA]</scope>
    <source>
        <strain evidence="5 6">ATCC 43280</strain>
    </source>
</reference>
<evidence type="ECO:0000256" key="3">
    <source>
        <dbReference type="ARBA" id="ARBA00022840"/>
    </source>
</evidence>
<protein>
    <recommendedName>
        <fullName evidence="4">ABC transporter domain-containing protein</fullName>
    </recommendedName>
</protein>
<dbReference type="PATRIC" id="fig|276.5.peg.422"/>
<dbReference type="InterPro" id="IPR017871">
    <property type="entry name" value="ABC_transporter-like_CS"/>
</dbReference>
<keyword evidence="1" id="KW-0813">Transport</keyword>
<name>A0A0A2WVF0_THEFI</name>
<keyword evidence="6" id="KW-1185">Reference proteome</keyword>
<dbReference type="PANTHER" id="PTHR42711:SF17">
    <property type="entry name" value="ABC TRANSPORTER ATP-BINDING PROTEIN"/>
    <property type="match status" value="1"/>
</dbReference>
<dbReference type="InterPro" id="IPR003439">
    <property type="entry name" value="ABC_transporter-like_ATP-bd"/>
</dbReference>
<gene>
    <name evidence="5" type="ORF">THFILI_06935</name>
</gene>
<organism evidence="5 6">
    <name type="scientific">Thermus filiformis</name>
    <dbReference type="NCBI Taxonomy" id="276"/>
    <lineage>
        <taxon>Bacteria</taxon>
        <taxon>Thermotogati</taxon>
        <taxon>Deinococcota</taxon>
        <taxon>Deinococci</taxon>
        <taxon>Thermales</taxon>
        <taxon>Thermaceae</taxon>
        <taxon>Thermus</taxon>
    </lineage>
</organism>
<evidence type="ECO:0000256" key="2">
    <source>
        <dbReference type="ARBA" id="ARBA00022741"/>
    </source>
</evidence>
<dbReference type="AlphaFoldDB" id="A0A0A2WVF0"/>
<dbReference type="InterPro" id="IPR050763">
    <property type="entry name" value="ABC_transporter_ATP-binding"/>
</dbReference>
<feature type="domain" description="ABC transporter" evidence="4">
    <location>
        <begin position="7"/>
        <end position="229"/>
    </location>
</feature>
<comment type="caution">
    <text evidence="5">The sequence shown here is derived from an EMBL/GenBank/DDBJ whole genome shotgun (WGS) entry which is preliminary data.</text>
</comment>
<proteinExistence type="predicted"/>